<evidence type="ECO:0000256" key="5">
    <source>
        <dbReference type="ARBA" id="ARBA00023136"/>
    </source>
</evidence>
<dbReference type="Pfam" id="PF00060">
    <property type="entry name" value="Lig_chan"/>
    <property type="match status" value="1"/>
</dbReference>
<evidence type="ECO:0000256" key="7">
    <source>
        <dbReference type="ARBA" id="ARBA00023180"/>
    </source>
</evidence>
<comment type="subcellular location">
    <subcellularLocation>
        <location evidence="1">Cell membrane</location>
        <topology evidence="1">Multi-pass membrane protein</topology>
    </subcellularLocation>
</comment>
<feature type="chain" id="PRO_5033211320" evidence="9">
    <location>
        <begin position="22"/>
        <end position="798"/>
    </location>
</feature>
<keyword evidence="2" id="KW-1003">Cell membrane</keyword>
<dbReference type="Proteomes" id="UP000492820">
    <property type="component" value="Unassembled WGS sequence"/>
</dbReference>
<keyword evidence="5 8" id="KW-0472">Membrane</keyword>
<evidence type="ECO:0000256" key="9">
    <source>
        <dbReference type="SAM" id="SignalP"/>
    </source>
</evidence>
<feature type="transmembrane region" description="Helical" evidence="8">
    <location>
        <begin position="761"/>
        <end position="788"/>
    </location>
</feature>
<dbReference type="Gene3D" id="1.10.287.70">
    <property type="match status" value="1"/>
</dbReference>
<evidence type="ECO:0000313" key="11">
    <source>
        <dbReference type="EMBL" id="CDS17881.1"/>
    </source>
</evidence>
<feature type="transmembrane region" description="Helical" evidence="8">
    <location>
        <begin position="530"/>
        <end position="550"/>
    </location>
</feature>
<dbReference type="WBParaSite" id="EgrG_001066000">
    <property type="protein sequence ID" value="EgrG_001066000"/>
    <property type="gene ID" value="EgrG_001066000"/>
</dbReference>
<reference evidence="11 12" key="1">
    <citation type="journal article" date="2013" name="Nature">
        <title>The genomes of four tapeworm species reveal adaptations to parasitism.</title>
        <authorList>
            <person name="Tsai I.J."/>
            <person name="Zarowiecki M."/>
            <person name="Holroyd N."/>
            <person name="Garciarrubio A."/>
            <person name="Sanchez-Flores A."/>
            <person name="Brooks K.L."/>
            <person name="Tracey A."/>
            <person name="Bobes R.J."/>
            <person name="Fragoso G."/>
            <person name="Sciutto E."/>
            <person name="Aslett M."/>
            <person name="Beasley H."/>
            <person name="Bennett H.M."/>
            <person name="Cai J."/>
            <person name="Camicia F."/>
            <person name="Clark R."/>
            <person name="Cucher M."/>
            <person name="De Silva N."/>
            <person name="Day T.A."/>
            <person name="Deplazes P."/>
            <person name="Estrada K."/>
            <person name="Fernandez C."/>
            <person name="Holland P.W."/>
            <person name="Hou J."/>
            <person name="Hu S."/>
            <person name="Huckvale T."/>
            <person name="Hung S.S."/>
            <person name="Kamenetzky L."/>
            <person name="Keane J.A."/>
            <person name="Kiss F."/>
            <person name="Koziol U."/>
            <person name="Lambert O."/>
            <person name="Liu K."/>
            <person name="Luo X."/>
            <person name="Luo Y."/>
            <person name="Macchiaroli N."/>
            <person name="Nichol S."/>
            <person name="Paps J."/>
            <person name="Parkinson J."/>
            <person name="Pouchkina-Stantcheva N."/>
            <person name="Riddiford N."/>
            <person name="Rosenzvit M."/>
            <person name="Salinas G."/>
            <person name="Wasmuth J.D."/>
            <person name="Zamanian M."/>
            <person name="Zheng Y."/>
            <person name="Cai X."/>
            <person name="Soberon X."/>
            <person name="Olson P.D."/>
            <person name="Laclette J.P."/>
            <person name="Brehm K."/>
            <person name="Berriman M."/>
            <person name="Garciarrubio A."/>
            <person name="Bobes R.J."/>
            <person name="Fragoso G."/>
            <person name="Sanchez-Flores A."/>
            <person name="Estrada K."/>
            <person name="Cevallos M.A."/>
            <person name="Morett E."/>
            <person name="Gonzalez V."/>
            <person name="Portillo T."/>
            <person name="Ochoa-Leyva A."/>
            <person name="Jose M.V."/>
            <person name="Sciutto E."/>
            <person name="Landa A."/>
            <person name="Jimenez L."/>
            <person name="Valdes V."/>
            <person name="Carrero J.C."/>
            <person name="Larralde C."/>
            <person name="Morales-Montor J."/>
            <person name="Limon-Lason J."/>
            <person name="Soberon X."/>
            <person name="Laclette J.P."/>
        </authorList>
    </citation>
    <scope>NUCLEOTIDE SEQUENCE [LARGE SCALE GENOMIC DNA]</scope>
</reference>
<dbReference type="AlphaFoldDB" id="A0A068WHH0"/>
<dbReference type="GO" id="GO:0005886">
    <property type="term" value="C:plasma membrane"/>
    <property type="evidence" value="ECO:0007669"/>
    <property type="project" value="UniProtKB-SubCell"/>
</dbReference>
<protein>
    <submittedName>
        <fullName evidence="11 13">Glutamate receptor ionotropic kainate</fullName>
    </submittedName>
</protein>
<evidence type="ECO:0000256" key="8">
    <source>
        <dbReference type="SAM" id="Phobius"/>
    </source>
</evidence>
<accession>A0A068WHH0</accession>
<keyword evidence="6 11" id="KW-0675">Receptor</keyword>
<organism evidence="11">
    <name type="scientific">Echinococcus granulosus</name>
    <name type="common">Hydatid tapeworm</name>
    <dbReference type="NCBI Taxonomy" id="6210"/>
    <lineage>
        <taxon>Eukaryota</taxon>
        <taxon>Metazoa</taxon>
        <taxon>Spiralia</taxon>
        <taxon>Lophotrochozoa</taxon>
        <taxon>Platyhelminthes</taxon>
        <taxon>Cestoda</taxon>
        <taxon>Eucestoda</taxon>
        <taxon>Cyclophyllidea</taxon>
        <taxon>Taeniidae</taxon>
        <taxon>Echinococcus</taxon>
        <taxon>Echinococcus granulosus group</taxon>
    </lineage>
</organism>
<feature type="domain" description="Ionotropic glutamate receptor C-terminal" evidence="10">
    <location>
        <begin position="505"/>
        <end position="775"/>
    </location>
</feature>
<dbReference type="GO" id="GO:0015276">
    <property type="term" value="F:ligand-gated monoatomic ion channel activity"/>
    <property type="evidence" value="ECO:0007669"/>
    <property type="project" value="InterPro"/>
</dbReference>
<dbReference type="EMBL" id="LK028577">
    <property type="protein sequence ID" value="CDS17881.1"/>
    <property type="molecule type" value="Genomic_DNA"/>
</dbReference>
<dbReference type="InterPro" id="IPR052192">
    <property type="entry name" value="Insect_Ionotropic_Sensory_Rcpt"/>
</dbReference>
<name>A0A068WHH0_ECHGR</name>
<evidence type="ECO:0000259" key="10">
    <source>
        <dbReference type="Pfam" id="PF00060"/>
    </source>
</evidence>
<dbReference type="InterPro" id="IPR001320">
    <property type="entry name" value="Iontro_rcpt_C"/>
</dbReference>
<dbReference type="OrthoDB" id="9997229at2759"/>
<reference evidence="11" key="2">
    <citation type="submission" date="2014-06" db="EMBL/GenBank/DDBJ databases">
        <authorList>
            <person name="Aslett M."/>
        </authorList>
    </citation>
    <scope>NUCLEOTIDE SEQUENCE</scope>
</reference>
<feature type="transmembrane region" description="Helical" evidence="8">
    <location>
        <begin position="683"/>
        <end position="700"/>
    </location>
</feature>
<dbReference type="Gene3D" id="3.40.190.10">
    <property type="entry name" value="Periplasmic binding protein-like II"/>
    <property type="match status" value="1"/>
</dbReference>
<evidence type="ECO:0000313" key="13">
    <source>
        <dbReference type="WBParaSite" id="EgrG_001066000"/>
    </source>
</evidence>
<keyword evidence="4 8" id="KW-1133">Transmembrane helix</keyword>
<dbReference type="PANTHER" id="PTHR42643:SF30">
    <property type="entry name" value="IONOTROPIC RECEPTOR 40A-RELATED"/>
    <property type="match status" value="1"/>
</dbReference>
<dbReference type="PANTHER" id="PTHR42643">
    <property type="entry name" value="IONOTROPIC RECEPTOR 20A-RELATED"/>
    <property type="match status" value="1"/>
</dbReference>
<evidence type="ECO:0000256" key="2">
    <source>
        <dbReference type="ARBA" id="ARBA00022475"/>
    </source>
</evidence>
<feature type="transmembrane region" description="Helical" evidence="8">
    <location>
        <begin position="503"/>
        <end position="523"/>
    </location>
</feature>
<reference evidence="13" key="3">
    <citation type="submission" date="2020-10" db="UniProtKB">
        <authorList>
            <consortium name="WormBaseParasite"/>
        </authorList>
    </citation>
    <scope>IDENTIFICATION</scope>
</reference>
<evidence type="ECO:0000256" key="1">
    <source>
        <dbReference type="ARBA" id="ARBA00004651"/>
    </source>
</evidence>
<proteinExistence type="predicted"/>
<keyword evidence="3 8" id="KW-0812">Transmembrane</keyword>
<feature type="transmembrane region" description="Helical" evidence="8">
    <location>
        <begin position="562"/>
        <end position="584"/>
    </location>
</feature>
<keyword evidence="9" id="KW-0732">Signal</keyword>
<evidence type="ECO:0000256" key="4">
    <source>
        <dbReference type="ARBA" id="ARBA00022989"/>
    </source>
</evidence>
<evidence type="ECO:0000256" key="6">
    <source>
        <dbReference type="ARBA" id="ARBA00023170"/>
    </source>
</evidence>
<evidence type="ECO:0000256" key="3">
    <source>
        <dbReference type="ARBA" id="ARBA00022692"/>
    </source>
</evidence>
<dbReference type="GO" id="GO:0050906">
    <property type="term" value="P:detection of stimulus involved in sensory perception"/>
    <property type="evidence" value="ECO:0007669"/>
    <property type="project" value="UniProtKB-ARBA"/>
</dbReference>
<evidence type="ECO:0000313" key="12">
    <source>
        <dbReference type="Proteomes" id="UP000492820"/>
    </source>
</evidence>
<feature type="signal peptide" evidence="9">
    <location>
        <begin position="1"/>
        <end position="21"/>
    </location>
</feature>
<keyword evidence="7" id="KW-0325">Glycoprotein</keyword>
<sequence>MRLLRINILLISAILALHSSAQLIAQSILFTDPRLDPKRCSILFASILQRKEFANLSTFTIAPLFLNELKFPASVVDLENQLQLIKNVNIFVEIGPDYFYGPAFFPPEWKTGMNNVNRSRIVGFDLTFDVQNEVIKSAFNHLTSDIGVVKLAYFFDYAEGGIHPFFHIETFQFLEQKVGQFLLYQLRDFASVEDALSKILVDGANVIVLNVGQQAALKLLEKAQEKNILQQPFYWLVFNAGVTLSGVELCVGNANFFAVEFSTNGRFTEFPELSAIPKPITPKDLIFRDTAVVGLQRLARLLSKTVPNDITLITSTRDGMENTVIQQKWKFYSYVDTNFDSRSAYEVTVLTNGSIVASFQALKQPPSGELLLNRMRSKPFRLGTIKVPPVITEETDKNGAVTVSGPEIVLAKALLNRLNVSYNITLFDLGVGEEVDGRWTGIFGLLEEWDIDLLVGPFSETWDRSKSFLSTSPIRSITYNYMYLRPSLKASLQIFQFVVAFDGYTWLLIFITAALFAGALTLLHKISPNTLSYTIHPSMLFVFGYLFQGVRTRPPSQASSQILIVVWWFFCLVLVIAFCANYAAYRSFTALQTLPTTVFALLHQEYYKYAYINGSNMNMEMSVSLDPSIYALYTEINTKYKDVIPPNRSAGVDKVIKGGFALLDESPFIEYYARKYCLETSSALWYGAYVFYMPKLLPYYKIINDELTLMIADGTVDRIYKRGYEEQLAGVNRQCGATFKAKALEAMRNPLVNWSDYSVEFASAFGIFIVILIGLVIVLIVFIVEFCLDVYKKPEQGQ</sequence>
<dbReference type="SUPFAM" id="SSF53850">
    <property type="entry name" value="Periplasmic binding protein-like II"/>
    <property type="match status" value="1"/>
</dbReference>
<gene>
    <name evidence="11" type="ORF">EgrG_001066000</name>
</gene>